<dbReference type="RefSeq" id="WP_210803011.1">
    <property type="nucleotide sequence ID" value="NZ_JAGQDE010000013.1"/>
</dbReference>
<evidence type="ECO:0000313" key="3">
    <source>
        <dbReference type="EMBL" id="MBQ0960340.1"/>
    </source>
</evidence>
<organism evidence="3 4">
    <name type="scientific">Ideonella aquatica</name>
    <dbReference type="NCBI Taxonomy" id="2824119"/>
    <lineage>
        <taxon>Bacteria</taxon>
        <taxon>Pseudomonadati</taxon>
        <taxon>Pseudomonadota</taxon>
        <taxon>Betaproteobacteria</taxon>
        <taxon>Burkholderiales</taxon>
        <taxon>Sphaerotilaceae</taxon>
        <taxon>Ideonella</taxon>
    </lineage>
</organism>
<dbReference type="EMBL" id="JAGQDE010000013">
    <property type="protein sequence ID" value="MBQ0960340.1"/>
    <property type="molecule type" value="Genomic_DNA"/>
</dbReference>
<feature type="domain" description="DUF4236" evidence="2">
    <location>
        <begin position="2"/>
        <end position="55"/>
    </location>
</feature>
<evidence type="ECO:0000256" key="1">
    <source>
        <dbReference type="SAM" id="MobiDB-lite"/>
    </source>
</evidence>
<dbReference type="Proteomes" id="UP000678374">
    <property type="component" value="Unassembled WGS sequence"/>
</dbReference>
<dbReference type="Pfam" id="PF14020">
    <property type="entry name" value="DUF4236"/>
    <property type="match status" value="1"/>
</dbReference>
<feature type="region of interest" description="Disordered" evidence="1">
    <location>
        <begin position="47"/>
        <end position="84"/>
    </location>
</feature>
<sequence>MWRFRKSFSPLPGVRLTLSPSGISTSVGLGPLRVTSGPRGQHLTANIPGAGLSYRHPLTGQRVDPRPTPERLTEPFQLSPPSAPTRELTMEQIESAGSAVLTTPGIAEFRRLLDQARIEHAEIARALDHAIKLECAATAKYRAWRNGWLLRRILKKRYEELALTSTEARDRKTELEEQEELARLSTQIDVPISLKSTFSRFSDTFAQLARSTRLWDTVSHRSINQFAERTLAARAVERKSVKFALGRCEVIRSDWLVPHLENANGGDIYLYPLFVVYFAGEQNFALLEYKDLNVSFGVTRFHEEEEVPTDSEIVGRTWARTNKDGSPDRRFKENYEIPVVQYARLTLQSATGLNEEYMLSNVQAVEAFAKEWKSLVECITRGA</sequence>
<name>A0A940YW46_9BURK</name>
<dbReference type="InterPro" id="IPR025330">
    <property type="entry name" value="DUF4236"/>
</dbReference>
<reference evidence="3" key="1">
    <citation type="submission" date="2021-04" db="EMBL/GenBank/DDBJ databases">
        <title>The genome sequence of Ideonella sp. 4Y11.</title>
        <authorList>
            <person name="Liu Y."/>
        </authorList>
    </citation>
    <scope>NUCLEOTIDE SEQUENCE</scope>
    <source>
        <strain evidence="3">4Y11</strain>
    </source>
</reference>
<protein>
    <submittedName>
        <fullName evidence="3">DUF4236 domain-containing protein</fullName>
    </submittedName>
</protein>
<gene>
    <name evidence="3" type="ORF">KAK06_15400</name>
</gene>
<evidence type="ECO:0000259" key="2">
    <source>
        <dbReference type="Pfam" id="PF14020"/>
    </source>
</evidence>
<feature type="compositionally biased region" description="Basic and acidic residues" evidence="1">
    <location>
        <begin position="63"/>
        <end position="73"/>
    </location>
</feature>
<keyword evidence="4" id="KW-1185">Reference proteome</keyword>
<accession>A0A940YW46</accession>
<proteinExistence type="predicted"/>
<comment type="caution">
    <text evidence="3">The sequence shown here is derived from an EMBL/GenBank/DDBJ whole genome shotgun (WGS) entry which is preliminary data.</text>
</comment>
<dbReference type="AlphaFoldDB" id="A0A940YW46"/>
<evidence type="ECO:0000313" key="4">
    <source>
        <dbReference type="Proteomes" id="UP000678374"/>
    </source>
</evidence>